<evidence type="ECO:0000259" key="19">
    <source>
        <dbReference type="Pfam" id="PF07479"/>
    </source>
</evidence>
<evidence type="ECO:0000256" key="6">
    <source>
        <dbReference type="ARBA" id="ARBA00023098"/>
    </source>
</evidence>
<feature type="binding site" evidence="13">
    <location>
        <position position="11"/>
    </location>
    <ligand>
        <name>NADPH</name>
        <dbReference type="ChEBI" id="CHEBI:57783"/>
    </ligand>
</feature>
<feature type="binding site" evidence="13">
    <location>
        <position position="188"/>
    </location>
    <ligand>
        <name>sn-glycerol 3-phosphate</name>
        <dbReference type="ChEBI" id="CHEBI:57597"/>
    </ligand>
</feature>
<comment type="function">
    <text evidence="13">Catalyzes the reduction of the glycolytic intermediate dihydroxyacetone phosphate (DHAP) to sn-glycerol 3-phosphate (G3P), the key precursor for phospholipid synthesis.</text>
</comment>
<dbReference type="GO" id="GO:0005975">
    <property type="term" value="P:carbohydrate metabolic process"/>
    <property type="evidence" value="ECO:0007669"/>
    <property type="project" value="InterPro"/>
</dbReference>
<dbReference type="HAMAP" id="MF_00394">
    <property type="entry name" value="NAD_Glyc3P_dehydrog"/>
    <property type="match status" value="1"/>
</dbReference>
<feature type="binding site" evidence="15">
    <location>
        <position position="105"/>
    </location>
    <ligand>
        <name>substrate</name>
    </ligand>
</feature>
<proteinExistence type="inferred from homology"/>
<comment type="similarity">
    <text evidence="1 13 17">Belongs to the NAD-dependent glycerol-3-phosphate dehydrogenase family.</text>
</comment>
<evidence type="ECO:0000313" key="20">
    <source>
        <dbReference type="EMBL" id="HIV03174.1"/>
    </source>
</evidence>
<dbReference type="GO" id="GO:0047952">
    <property type="term" value="F:glycerol-3-phosphate dehydrogenase [NAD(P)+] activity"/>
    <property type="evidence" value="ECO:0007669"/>
    <property type="project" value="UniProtKB-UniRule"/>
</dbReference>
<feature type="binding site" evidence="13">
    <location>
        <position position="48"/>
    </location>
    <ligand>
        <name>NADPH</name>
        <dbReference type="ChEBI" id="CHEBI:57783"/>
    </ligand>
</feature>
<dbReference type="Gene3D" id="1.10.1040.10">
    <property type="entry name" value="N-(1-d-carboxylethyl)-l-norvaline Dehydrogenase, domain 2"/>
    <property type="match status" value="1"/>
</dbReference>
<accession>A0A9D1T0A0</accession>
<dbReference type="InterPro" id="IPR006109">
    <property type="entry name" value="G3P_DH_NAD-dep_C"/>
</dbReference>
<dbReference type="InterPro" id="IPR011128">
    <property type="entry name" value="G3P_DH_NAD-dep_N"/>
</dbReference>
<keyword evidence="13" id="KW-0547">Nucleotide-binding</keyword>
<dbReference type="PRINTS" id="PR00077">
    <property type="entry name" value="GPDHDRGNASE"/>
</dbReference>
<keyword evidence="3 13" id="KW-0521">NADP</keyword>
<evidence type="ECO:0000256" key="11">
    <source>
        <dbReference type="ARBA" id="ARBA00069372"/>
    </source>
</evidence>
<dbReference type="GO" id="GO:0046167">
    <property type="term" value="P:glycerol-3-phosphate biosynthetic process"/>
    <property type="evidence" value="ECO:0007669"/>
    <property type="project" value="UniProtKB-UniRule"/>
</dbReference>
<feature type="domain" description="Glycerol-3-phosphate dehydrogenase NAD-dependent N-terminal" evidence="18">
    <location>
        <begin position="2"/>
        <end position="155"/>
    </location>
</feature>
<dbReference type="GO" id="GO:0046168">
    <property type="term" value="P:glycerol-3-phosphate catabolic process"/>
    <property type="evidence" value="ECO:0007669"/>
    <property type="project" value="InterPro"/>
</dbReference>
<comment type="caution">
    <text evidence="20">The sequence shown here is derived from an EMBL/GenBank/DDBJ whole genome shotgun (WGS) entry which is preliminary data.</text>
</comment>
<evidence type="ECO:0000256" key="7">
    <source>
        <dbReference type="ARBA" id="ARBA00023209"/>
    </source>
</evidence>
<evidence type="ECO:0000256" key="17">
    <source>
        <dbReference type="RuleBase" id="RU000437"/>
    </source>
</evidence>
<dbReference type="Proteomes" id="UP000886743">
    <property type="component" value="Unassembled WGS sequence"/>
</dbReference>
<evidence type="ECO:0000256" key="3">
    <source>
        <dbReference type="ARBA" id="ARBA00022857"/>
    </source>
</evidence>
<keyword evidence="13" id="KW-0963">Cytoplasm</keyword>
<feature type="binding site" evidence="13">
    <location>
        <position position="252"/>
    </location>
    <ligand>
        <name>NADPH</name>
        <dbReference type="ChEBI" id="CHEBI:57783"/>
    </ligand>
</feature>
<dbReference type="SUPFAM" id="SSF48179">
    <property type="entry name" value="6-phosphogluconate dehydrogenase C-terminal domain-like"/>
    <property type="match status" value="1"/>
</dbReference>
<comment type="pathway">
    <text evidence="13">Membrane lipid metabolism; glycerophospholipid metabolism.</text>
</comment>
<dbReference type="FunFam" id="3.40.50.720:FF:000019">
    <property type="entry name" value="Glycerol-3-phosphate dehydrogenase [NAD(P)+]"/>
    <property type="match status" value="1"/>
</dbReference>
<feature type="binding site" evidence="13">
    <location>
        <position position="251"/>
    </location>
    <ligand>
        <name>sn-glycerol 3-phosphate</name>
        <dbReference type="ChEBI" id="CHEBI:57597"/>
    </ligand>
</feature>
<feature type="binding site" evidence="13">
    <location>
        <position position="135"/>
    </location>
    <ligand>
        <name>sn-glycerol 3-phosphate</name>
        <dbReference type="ChEBI" id="CHEBI:57597"/>
    </ligand>
</feature>
<feature type="binding site" evidence="13">
    <location>
        <position position="137"/>
    </location>
    <ligand>
        <name>NADPH</name>
        <dbReference type="ChEBI" id="CHEBI:57783"/>
    </ligand>
</feature>
<gene>
    <name evidence="13" type="primary">gpsA</name>
    <name evidence="20" type="ORF">IAC74_06325</name>
</gene>
<evidence type="ECO:0000256" key="8">
    <source>
        <dbReference type="ARBA" id="ARBA00023264"/>
    </source>
</evidence>
<dbReference type="PANTHER" id="PTHR11728">
    <property type="entry name" value="GLYCEROL-3-PHOSPHATE DEHYDROGENASE"/>
    <property type="match status" value="1"/>
</dbReference>
<feature type="binding site" evidence="16">
    <location>
        <begin position="7"/>
        <end position="12"/>
    </location>
    <ligand>
        <name>NAD(+)</name>
        <dbReference type="ChEBI" id="CHEBI:57540"/>
    </ligand>
</feature>
<organism evidence="20 21">
    <name type="scientific">Candidatus Aphodoplasma excrementigallinarum</name>
    <dbReference type="NCBI Taxonomy" id="2840673"/>
    <lineage>
        <taxon>Bacteria</taxon>
        <taxon>Bacillati</taxon>
        <taxon>Bacillota</taxon>
        <taxon>Clostridia</taxon>
        <taxon>Eubacteriales</taxon>
        <taxon>Candidatus Aphodoplasma</taxon>
    </lineage>
</organism>
<feature type="binding site" evidence="15">
    <location>
        <begin position="252"/>
        <end position="253"/>
    </location>
    <ligand>
        <name>substrate</name>
    </ligand>
</feature>
<reference evidence="20" key="2">
    <citation type="journal article" date="2021" name="PeerJ">
        <title>Extensive microbial diversity within the chicken gut microbiome revealed by metagenomics and culture.</title>
        <authorList>
            <person name="Gilroy R."/>
            <person name="Ravi A."/>
            <person name="Getino M."/>
            <person name="Pursley I."/>
            <person name="Horton D.L."/>
            <person name="Alikhan N.F."/>
            <person name="Baker D."/>
            <person name="Gharbi K."/>
            <person name="Hall N."/>
            <person name="Watson M."/>
            <person name="Adriaenssens E.M."/>
            <person name="Foster-Nyarko E."/>
            <person name="Jarju S."/>
            <person name="Secka A."/>
            <person name="Antonio M."/>
            <person name="Oren A."/>
            <person name="Chaudhuri R.R."/>
            <person name="La Ragione R."/>
            <person name="Hildebrand F."/>
            <person name="Pallen M.J."/>
        </authorList>
    </citation>
    <scope>NUCLEOTIDE SEQUENCE</scope>
    <source>
        <strain evidence="20">4920</strain>
    </source>
</reference>
<dbReference type="Gene3D" id="3.40.50.720">
    <property type="entry name" value="NAD(P)-binding Rossmann-like Domain"/>
    <property type="match status" value="1"/>
</dbReference>
<evidence type="ECO:0000259" key="18">
    <source>
        <dbReference type="Pfam" id="PF01210"/>
    </source>
</evidence>
<protein>
    <recommendedName>
        <fullName evidence="11 13">Glycerol-3-phosphate dehydrogenase [NAD(P)+]</fullName>
        <ecNumber evidence="10 13">1.1.1.94</ecNumber>
    </recommendedName>
    <alternativeName>
        <fullName evidence="13">NAD(P)(+)-dependent glycerol-3-phosphate dehydrogenase</fullName>
    </alternativeName>
    <alternativeName>
        <fullName evidence="12 13">NAD(P)H-dependent dihydroxyacetone-phosphate reductase</fullName>
    </alternativeName>
</protein>
<feature type="binding site" evidence="13">
    <location>
        <position position="241"/>
    </location>
    <ligand>
        <name>sn-glycerol 3-phosphate</name>
        <dbReference type="ChEBI" id="CHEBI:57597"/>
    </ligand>
</feature>
<dbReference type="GO" id="GO:0008654">
    <property type="term" value="P:phospholipid biosynthetic process"/>
    <property type="evidence" value="ECO:0007669"/>
    <property type="project" value="UniProtKB-KW"/>
</dbReference>
<evidence type="ECO:0000256" key="12">
    <source>
        <dbReference type="ARBA" id="ARBA00080511"/>
    </source>
</evidence>
<sequence>MKIAVIGSGSWGTAVSSLLAAKGFDVWLWSWRKEESDTLARERENKAYLPGVMLQDNIVCSGDMGACVQGAELIVLATPSHAVRSIANTLAQHIRRGQVVLNIAKGLEPDTQKRLSEVIRDEIPGVRLAVMSGPSHAEEVGRGMATANVVASEDGEIPLFIQDVFMCPFFRVYTSDDLLGVELGGAIKNVIALAAGVAVGLGCGDNTSAALMTRGIAEIARLGVAMGAQAETFAGLTGIGDLIVTCMSRHSRNRRAGILIGQGKTLKEATKEVHMVVEGVNACAAAYKLAKKYNVTMPITACTHRVLFEGLPAKDAIGELMGRAKRAERERDVLDGAV</sequence>
<dbReference type="GO" id="GO:0051287">
    <property type="term" value="F:NAD binding"/>
    <property type="evidence" value="ECO:0007669"/>
    <property type="project" value="InterPro"/>
</dbReference>
<reference evidence="20" key="1">
    <citation type="submission" date="2020-10" db="EMBL/GenBank/DDBJ databases">
        <authorList>
            <person name="Gilroy R."/>
        </authorList>
    </citation>
    <scope>NUCLEOTIDE SEQUENCE</scope>
    <source>
        <strain evidence="20">4920</strain>
    </source>
</reference>
<feature type="binding site" evidence="13">
    <location>
        <position position="10"/>
    </location>
    <ligand>
        <name>NADPH</name>
        <dbReference type="ChEBI" id="CHEBI:57783"/>
    </ligand>
</feature>
<dbReference type="Pfam" id="PF07479">
    <property type="entry name" value="NAD_Gly3P_dh_C"/>
    <property type="match status" value="1"/>
</dbReference>
<dbReference type="NCBIfam" id="NF000942">
    <property type="entry name" value="PRK00094.1-4"/>
    <property type="match status" value="1"/>
</dbReference>
<feature type="binding site" evidence="13">
    <location>
        <position position="253"/>
    </location>
    <ligand>
        <name>sn-glycerol 3-phosphate</name>
        <dbReference type="ChEBI" id="CHEBI:57597"/>
    </ligand>
</feature>
<dbReference type="AlphaFoldDB" id="A0A9D1T0A0"/>
<feature type="binding site" evidence="13">
    <location>
        <position position="276"/>
    </location>
    <ligand>
        <name>NADPH</name>
        <dbReference type="ChEBI" id="CHEBI:57783"/>
    </ligand>
</feature>
<evidence type="ECO:0000313" key="21">
    <source>
        <dbReference type="Proteomes" id="UP000886743"/>
    </source>
</evidence>
<evidence type="ECO:0000256" key="5">
    <source>
        <dbReference type="ARBA" id="ARBA00023027"/>
    </source>
</evidence>
<feature type="binding site" evidence="16">
    <location>
        <position position="137"/>
    </location>
    <ligand>
        <name>NAD(+)</name>
        <dbReference type="ChEBI" id="CHEBI:57540"/>
    </ligand>
</feature>
<dbReference type="Pfam" id="PF01210">
    <property type="entry name" value="NAD_Gly3P_dh_N"/>
    <property type="match status" value="1"/>
</dbReference>
<name>A0A9D1T0A0_9FIRM</name>
<dbReference type="PANTHER" id="PTHR11728:SF1">
    <property type="entry name" value="GLYCEROL-3-PHOSPHATE DEHYDROGENASE [NAD(+)] 2, CHLOROPLASTIC"/>
    <property type="match status" value="1"/>
</dbReference>
<feature type="binding site" evidence="16">
    <location>
        <position position="252"/>
    </location>
    <ligand>
        <name>NAD(+)</name>
        <dbReference type="ChEBI" id="CHEBI:57540"/>
    </ligand>
</feature>
<evidence type="ECO:0000256" key="4">
    <source>
        <dbReference type="ARBA" id="ARBA00023002"/>
    </source>
</evidence>
<dbReference type="GO" id="GO:0006650">
    <property type="term" value="P:glycerophospholipid metabolic process"/>
    <property type="evidence" value="ECO:0007669"/>
    <property type="project" value="UniProtKB-UniRule"/>
</dbReference>
<keyword evidence="5 13" id="KW-0520">NAD</keyword>
<evidence type="ECO:0000256" key="9">
    <source>
        <dbReference type="ARBA" id="ARBA00052716"/>
    </source>
</evidence>
<keyword evidence="6 13" id="KW-0443">Lipid metabolism</keyword>
<comment type="catalytic activity">
    <reaction evidence="13">
        <text>sn-glycerol 3-phosphate + NAD(+) = dihydroxyacetone phosphate + NADH + H(+)</text>
        <dbReference type="Rhea" id="RHEA:11092"/>
        <dbReference type="ChEBI" id="CHEBI:15378"/>
        <dbReference type="ChEBI" id="CHEBI:57540"/>
        <dbReference type="ChEBI" id="CHEBI:57597"/>
        <dbReference type="ChEBI" id="CHEBI:57642"/>
        <dbReference type="ChEBI" id="CHEBI:57945"/>
        <dbReference type="EC" id="1.1.1.94"/>
    </reaction>
</comment>
<feature type="binding site" evidence="13">
    <location>
        <position position="32"/>
    </location>
    <ligand>
        <name>NADPH</name>
        <dbReference type="ChEBI" id="CHEBI:57783"/>
    </ligand>
</feature>
<evidence type="ECO:0000256" key="15">
    <source>
        <dbReference type="PIRSR" id="PIRSR000114-2"/>
    </source>
</evidence>
<evidence type="ECO:0000256" key="13">
    <source>
        <dbReference type="HAMAP-Rule" id="MF_00394"/>
    </source>
</evidence>
<dbReference type="FunFam" id="1.10.1040.10:FF:000001">
    <property type="entry name" value="Glycerol-3-phosphate dehydrogenase [NAD(P)+]"/>
    <property type="match status" value="1"/>
</dbReference>
<dbReference type="GO" id="GO:0005829">
    <property type="term" value="C:cytosol"/>
    <property type="evidence" value="ECO:0007669"/>
    <property type="project" value="TreeGrafter"/>
</dbReference>
<comment type="catalytic activity">
    <reaction evidence="9">
        <text>sn-glycerol 3-phosphate + NADP(+) = dihydroxyacetone phosphate + NADPH + H(+)</text>
        <dbReference type="Rhea" id="RHEA:11096"/>
        <dbReference type="ChEBI" id="CHEBI:15378"/>
        <dbReference type="ChEBI" id="CHEBI:57597"/>
        <dbReference type="ChEBI" id="CHEBI:57642"/>
        <dbReference type="ChEBI" id="CHEBI:57783"/>
        <dbReference type="ChEBI" id="CHEBI:58349"/>
        <dbReference type="EC" id="1.1.1.94"/>
    </reaction>
    <physiologicalReaction direction="right-to-left" evidence="9">
        <dbReference type="Rhea" id="RHEA:11098"/>
    </physiologicalReaction>
</comment>
<feature type="binding site" evidence="13">
    <location>
        <position position="105"/>
    </location>
    <ligand>
        <name>NADPH</name>
        <dbReference type="ChEBI" id="CHEBI:57783"/>
    </ligand>
</feature>
<keyword evidence="8 13" id="KW-1208">Phospholipid metabolism</keyword>
<evidence type="ECO:0000256" key="16">
    <source>
        <dbReference type="PIRSR" id="PIRSR000114-3"/>
    </source>
</evidence>
<feature type="domain" description="Glycerol-3-phosphate dehydrogenase NAD-dependent C-terminal" evidence="19">
    <location>
        <begin position="177"/>
        <end position="317"/>
    </location>
</feature>
<feature type="binding site" evidence="13">
    <location>
        <position position="278"/>
    </location>
    <ligand>
        <name>NADPH</name>
        <dbReference type="ChEBI" id="CHEBI:57783"/>
    </ligand>
</feature>
<dbReference type="SUPFAM" id="SSF51735">
    <property type="entry name" value="NAD(P)-binding Rossmann-fold domains"/>
    <property type="match status" value="1"/>
</dbReference>
<keyword evidence="2 13" id="KW-0444">Lipid biosynthesis</keyword>
<comment type="subcellular location">
    <subcellularLocation>
        <location evidence="13">Cytoplasm</location>
    </subcellularLocation>
</comment>
<dbReference type="NCBIfam" id="NF000940">
    <property type="entry name" value="PRK00094.1-2"/>
    <property type="match status" value="1"/>
</dbReference>
<dbReference type="InterPro" id="IPR008927">
    <property type="entry name" value="6-PGluconate_DH-like_C_sf"/>
</dbReference>
<keyword evidence="4 13" id="KW-0560">Oxidoreductase</keyword>
<feature type="binding site" evidence="13">
    <location>
        <position position="252"/>
    </location>
    <ligand>
        <name>sn-glycerol 3-phosphate</name>
        <dbReference type="ChEBI" id="CHEBI:57597"/>
    </ligand>
</feature>
<evidence type="ECO:0000256" key="2">
    <source>
        <dbReference type="ARBA" id="ARBA00022516"/>
    </source>
</evidence>
<feature type="active site" description="Proton acceptor" evidence="13 14">
    <location>
        <position position="188"/>
    </location>
</feature>
<evidence type="ECO:0000256" key="10">
    <source>
        <dbReference type="ARBA" id="ARBA00066687"/>
    </source>
</evidence>
<dbReference type="InterPro" id="IPR036291">
    <property type="entry name" value="NAD(P)-bd_dom_sf"/>
</dbReference>
<dbReference type="EC" id="1.1.1.94" evidence="10 13"/>
<feature type="binding site" evidence="13">
    <location>
        <position position="105"/>
    </location>
    <ligand>
        <name>sn-glycerol 3-phosphate</name>
        <dbReference type="ChEBI" id="CHEBI:57597"/>
    </ligand>
</feature>
<comment type="caution">
    <text evidence="13">Lacks conserved residue(s) required for the propagation of feature annotation.</text>
</comment>
<dbReference type="InterPro" id="IPR006168">
    <property type="entry name" value="G3P_DH_NAD-dep"/>
</dbReference>
<dbReference type="InterPro" id="IPR013328">
    <property type="entry name" value="6PGD_dom2"/>
</dbReference>
<feature type="binding site" evidence="13">
    <location>
        <position position="133"/>
    </location>
    <ligand>
        <name>sn-glycerol 3-phosphate</name>
        <dbReference type="ChEBI" id="CHEBI:57597"/>
    </ligand>
</feature>
<dbReference type="EMBL" id="DVOF01000184">
    <property type="protein sequence ID" value="HIV03174.1"/>
    <property type="molecule type" value="Genomic_DNA"/>
</dbReference>
<evidence type="ECO:0000256" key="1">
    <source>
        <dbReference type="ARBA" id="ARBA00011009"/>
    </source>
</evidence>
<dbReference type="PIRSF" id="PIRSF000114">
    <property type="entry name" value="Glycerol-3-P_dh"/>
    <property type="match status" value="1"/>
</dbReference>
<keyword evidence="7 13" id="KW-0594">Phospholipid biosynthesis</keyword>
<evidence type="ECO:0000256" key="14">
    <source>
        <dbReference type="PIRSR" id="PIRSR000114-1"/>
    </source>
</evidence>
<dbReference type="NCBIfam" id="NF000941">
    <property type="entry name" value="PRK00094.1-3"/>
    <property type="match status" value="1"/>
</dbReference>